<dbReference type="AlphaFoldDB" id="A0A2A7S1U9"/>
<name>A0A2A7S1U9_BURGA</name>
<dbReference type="EMBL" id="PDDY01000004">
    <property type="protein sequence ID" value="PEH37541.1"/>
    <property type="molecule type" value="Genomic_DNA"/>
</dbReference>
<dbReference type="Proteomes" id="UP000220629">
    <property type="component" value="Unassembled WGS sequence"/>
</dbReference>
<comment type="caution">
    <text evidence="1">The sequence shown here is derived from an EMBL/GenBank/DDBJ whole genome shotgun (WGS) entry which is preliminary data.</text>
</comment>
<gene>
    <name evidence="1" type="ORF">CRM94_23765</name>
</gene>
<dbReference type="RefSeq" id="WP_096750513.1">
    <property type="nucleotide sequence ID" value="NZ_CADEPO010000035.1"/>
</dbReference>
<reference evidence="2" key="1">
    <citation type="submission" date="2017-09" db="EMBL/GenBank/DDBJ databases">
        <title>FDA dAtabase for Regulatory Grade micrObial Sequences (FDA-ARGOS): Supporting development and validation of Infectious Disease Dx tests.</title>
        <authorList>
            <person name="Minogue T."/>
            <person name="Wolcott M."/>
            <person name="Wasieloski L."/>
            <person name="Aguilar W."/>
            <person name="Moore D."/>
            <person name="Tallon L."/>
            <person name="Sadzewicz L."/>
            <person name="Ott S."/>
            <person name="Zhao X."/>
            <person name="Nagaraj S."/>
            <person name="Vavikolanu K."/>
            <person name="Aluvathingal J."/>
            <person name="Nadendla S."/>
            <person name="Sichtig H."/>
        </authorList>
    </citation>
    <scope>NUCLEOTIDE SEQUENCE [LARGE SCALE GENOMIC DNA]</scope>
    <source>
        <strain evidence="2">FDAARGOS_390</strain>
    </source>
</reference>
<evidence type="ECO:0008006" key="3">
    <source>
        <dbReference type="Google" id="ProtNLM"/>
    </source>
</evidence>
<evidence type="ECO:0000313" key="1">
    <source>
        <dbReference type="EMBL" id="PEH37541.1"/>
    </source>
</evidence>
<dbReference type="InterPro" id="IPR014719">
    <property type="entry name" value="Ribosomal_bL12_C/ClpS-like"/>
</dbReference>
<accession>A0A2A7S1U9</accession>
<dbReference type="SUPFAM" id="SSF54736">
    <property type="entry name" value="ClpS-like"/>
    <property type="match status" value="1"/>
</dbReference>
<organism evidence="1 2">
    <name type="scientific">Burkholderia gladioli</name>
    <name type="common">Pseudomonas marginata</name>
    <name type="synonym">Phytomonas marginata</name>
    <dbReference type="NCBI Taxonomy" id="28095"/>
    <lineage>
        <taxon>Bacteria</taxon>
        <taxon>Pseudomonadati</taxon>
        <taxon>Pseudomonadota</taxon>
        <taxon>Betaproteobacteria</taxon>
        <taxon>Burkholderiales</taxon>
        <taxon>Burkholderiaceae</taxon>
        <taxon>Burkholderia</taxon>
    </lineage>
</organism>
<protein>
    <recommendedName>
        <fullName evidence="3">Ribosomal protein L7/L12 C-terminal domain-containing protein</fullName>
    </recommendedName>
</protein>
<dbReference type="Gene3D" id="3.30.1390.10">
    <property type="match status" value="1"/>
</dbReference>
<sequence length="248" mass="27196">MMPMTEDPPREIPSEIRNFLLAAIIVGDMVLPSRYALPDEIETLQVGFRSNGRTGESLVSTHDGAWQPAWFVLAVNDFNDPFFVDVAEEAAGFPVCFAKHGGGRWDAIPVAGSLRRFGEILLRLKAVGDDDAQVSRFVEDELDVADPLWSEVLQARREHAAEFPKIAPAAYDPANLATVELVVTDFGSQKLKVIQIVRRILGVSPQEALALVARPELLVGKGPRISLQRLAAELTAAGARTEFRPRTD</sequence>
<evidence type="ECO:0000313" key="2">
    <source>
        <dbReference type="Proteomes" id="UP000220629"/>
    </source>
</evidence>
<proteinExistence type="predicted"/>